<dbReference type="InterPro" id="IPR054204">
    <property type="entry name" value="DUF6909"/>
</dbReference>
<keyword evidence="2" id="KW-1185">Reference proteome</keyword>
<organism evidence="1 2">
    <name type="scientific">Bellilinea caldifistulae</name>
    <dbReference type="NCBI Taxonomy" id="360411"/>
    <lineage>
        <taxon>Bacteria</taxon>
        <taxon>Bacillati</taxon>
        <taxon>Chloroflexota</taxon>
        <taxon>Anaerolineae</taxon>
        <taxon>Anaerolineales</taxon>
        <taxon>Anaerolineaceae</taxon>
        <taxon>Bellilinea</taxon>
    </lineage>
</organism>
<dbReference type="AlphaFoldDB" id="A0A0P6XQN7"/>
<gene>
    <name evidence="1" type="ORF">AC812_11260</name>
</gene>
<dbReference type="Pfam" id="PF21850">
    <property type="entry name" value="DUF6909"/>
    <property type="match status" value="1"/>
</dbReference>
<accession>A0A0P6XQN7</accession>
<evidence type="ECO:0000313" key="1">
    <source>
        <dbReference type="EMBL" id="KPL74625.1"/>
    </source>
</evidence>
<dbReference type="PATRIC" id="fig|360411.5.peg.2073"/>
<comment type="caution">
    <text evidence="1">The sequence shown here is derived from an EMBL/GenBank/DDBJ whole genome shotgun (WGS) entry which is preliminary data.</text>
</comment>
<dbReference type="EMBL" id="LGHJ01000017">
    <property type="protein sequence ID" value="KPL74625.1"/>
    <property type="molecule type" value="Genomic_DNA"/>
</dbReference>
<name>A0A0P6XQN7_9CHLR</name>
<reference evidence="1 2" key="1">
    <citation type="submission" date="2015-07" db="EMBL/GenBank/DDBJ databases">
        <title>Draft genome of Bellilinea caldifistulae DSM 17877.</title>
        <authorList>
            <person name="Hemp J."/>
            <person name="Ward L.M."/>
            <person name="Pace L.A."/>
            <person name="Fischer W.W."/>
        </authorList>
    </citation>
    <scope>NUCLEOTIDE SEQUENCE [LARGE SCALE GENOMIC DNA]</scope>
    <source>
        <strain evidence="1 2">GOMI-1</strain>
    </source>
</reference>
<proteinExistence type="predicted"/>
<dbReference type="Proteomes" id="UP000050514">
    <property type="component" value="Unassembled WGS sequence"/>
</dbReference>
<evidence type="ECO:0000313" key="2">
    <source>
        <dbReference type="Proteomes" id="UP000050514"/>
    </source>
</evidence>
<dbReference type="STRING" id="360411.AC812_11260"/>
<protein>
    <submittedName>
        <fullName evidence="1">Uncharacterized protein</fullName>
    </submittedName>
</protein>
<sequence length="572" mass="65727">MWDMERTVPSTASEEIDLYLRTIYSLLRTSAEVQIRSLEEVHAATNSSLHPDARKVTPDISALIYSSLRLPDCMTEVRSVVLGQSASVFNQHGYSQVENWQPVSARARRRRCFFNGKDTLACYIASRSDIDDIIPTLTAYQIEWNKLHNLLQRWQRPLNARTLAKDEDAFRQLANTLEMTVEDLERLRTVWGREFYANLQRIAHKRCRIGVRLLSGSLADYRRATQAWWDNIQRCCPILTGRPVYFVSSNTHSLINLTTGFALQHRDELMRFLDRKENEDLKREWESICNGQVPSSQENFLYYVLKKYQQTSEGRALLHAQAMDEVNLGIVRIPSEHYFDVEAQVIELRRLDPARMDPRIKHGELAWLERSDALILNIDYPLGVAAYNLLVKISEHVHPILGVYIMGKAATLNGRLGDVMIPNVVQDEHSENTFLFQNAFNASHVARYLLYGTVLDNQKAVSVYGTFLQNARIMDVIYREGYTDIEMEAGPYLSAVYEMFRPKRHPINEVVNLYEVPFDLGILHYASDTPLSKGKNLGAGTLSYFGMDSTYATSVAILRRIFEKEQSRLAKK</sequence>